<dbReference type="PANTHER" id="PTHR10566">
    <property type="entry name" value="CHAPERONE-ACTIVITY OF BC1 COMPLEX CABC1 -RELATED"/>
    <property type="match status" value="1"/>
</dbReference>
<reference evidence="3 4" key="1">
    <citation type="journal article" date="2019" name="Int. J. Syst. Evol. Microbiol.">
        <title>The Global Catalogue of Microorganisms (GCM) 10K type strain sequencing project: providing services to taxonomists for standard genome sequencing and annotation.</title>
        <authorList>
            <consortium name="The Broad Institute Genomics Platform"/>
            <consortium name="The Broad Institute Genome Sequencing Center for Infectious Disease"/>
            <person name="Wu L."/>
            <person name="Ma J."/>
        </authorList>
    </citation>
    <scope>NUCLEOTIDE SEQUENCE [LARGE SCALE GENOMIC DNA]</scope>
    <source>
        <strain evidence="3 4">JCM 4788</strain>
    </source>
</reference>
<evidence type="ECO:0000256" key="1">
    <source>
        <dbReference type="ARBA" id="ARBA00009670"/>
    </source>
</evidence>
<feature type="domain" description="ABC1 atypical kinase-like" evidence="2">
    <location>
        <begin position="80"/>
        <end position="322"/>
    </location>
</feature>
<name>A0ABN0Z0P5_9ACTN</name>
<dbReference type="InterPro" id="IPR004147">
    <property type="entry name" value="ABC1_dom"/>
</dbReference>
<gene>
    <name evidence="3" type="ORF">GCM10010357_53040</name>
</gene>
<accession>A0ABN0Z0P5</accession>
<comment type="similarity">
    <text evidence="1">Belongs to the protein kinase superfamily. ADCK protein kinase family.</text>
</comment>
<evidence type="ECO:0000259" key="2">
    <source>
        <dbReference type="Pfam" id="PF03109"/>
    </source>
</evidence>
<keyword evidence="4" id="KW-1185">Reference proteome</keyword>
<comment type="caution">
    <text evidence="3">The sequence shown here is derived from an EMBL/GenBank/DDBJ whole genome shotgun (WGS) entry which is preliminary data.</text>
</comment>
<organism evidence="3 4">
    <name type="scientific">Streptomyces luteireticuli</name>
    <dbReference type="NCBI Taxonomy" id="173858"/>
    <lineage>
        <taxon>Bacteria</taxon>
        <taxon>Bacillati</taxon>
        <taxon>Actinomycetota</taxon>
        <taxon>Actinomycetes</taxon>
        <taxon>Kitasatosporales</taxon>
        <taxon>Streptomycetaceae</taxon>
        <taxon>Streptomyces</taxon>
    </lineage>
</organism>
<evidence type="ECO:0000313" key="3">
    <source>
        <dbReference type="EMBL" id="GAA0424885.1"/>
    </source>
</evidence>
<dbReference type="InterPro" id="IPR011009">
    <property type="entry name" value="Kinase-like_dom_sf"/>
</dbReference>
<dbReference type="InterPro" id="IPR050154">
    <property type="entry name" value="UbiB_kinase"/>
</dbReference>
<dbReference type="SUPFAM" id="SSF56112">
    <property type="entry name" value="Protein kinase-like (PK-like)"/>
    <property type="match status" value="1"/>
</dbReference>
<dbReference type="EMBL" id="BAAABX010000056">
    <property type="protein sequence ID" value="GAA0424885.1"/>
    <property type="molecule type" value="Genomic_DNA"/>
</dbReference>
<sequence length="512" mass="56434">MTVRRGLHVAGRVGGLLGREAFRTVSARPRGIPRDVVEQQRAQAVRELCEDLGPFYIKVGQMLSTRPDLVPRAVIKELEQLHDRIAPEPFPAFETVLAQDLGPRWREHFREIDTERPLGAASLAQTYRAALGDGTPAVVKIQRPGIRRTVSSDMALLRRLARALAARTPRFSAVVDTEAMLDVIFQAMEPELDFTKEAANMNRARACAEQFDTISVPEVLLATEHVLVQSLAPGKSIREARPEEFSDEERTAIGSDLLAFMYRGFFVERFFHADPHPGNIFAEPGKGITLIDWGMTGRTDRSLSGMILLLFFHIARNDGASAARAWTALGHPTAWAQPSAFADDMANFVPKVAAASLGELDFGITLSAVLQYSTNRGIRVNPAIAILGKAFANIEGSIRCLCPEVAITDVLEDEIQEVVFELVRETLSEEQAACTALELLAAAPSGPQRLNGLLDALAGNQLALRVTSVKDQQTTAVDRAATRSRNRRRILLAAAPYMLWRLRRRRSRHHGA</sequence>
<dbReference type="Proteomes" id="UP001500879">
    <property type="component" value="Unassembled WGS sequence"/>
</dbReference>
<protein>
    <submittedName>
        <fullName evidence="3">AarF/UbiB family protein</fullName>
    </submittedName>
</protein>
<proteinExistence type="inferred from homology"/>
<dbReference type="Pfam" id="PF03109">
    <property type="entry name" value="ABC1"/>
    <property type="match status" value="1"/>
</dbReference>
<evidence type="ECO:0000313" key="4">
    <source>
        <dbReference type="Proteomes" id="UP001500879"/>
    </source>
</evidence>
<dbReference type="CDD" id="cd05121">
    <property type="entry name" value="ABC1_ADCK3-like"/>
    <property type="match status" value="1"/>
</dbReference>
<dbReference type="PANTHER" id="PTHR10566:SF113">
    <property type="entry name" value="PROTEIN ACTIVITY OF BC1 COMPLEX KINASE 7, CHLOROPLASTIC"/>
    <property type="match status" value="1"/>
</dbReference>